<dbReference type="Gene3D" id="3.10.450.240">
    <property type="match status" value="1"/>
</dbReference>
<accession>A0AAU9JEK3</accession>
<organism evidence="1 2">
    <name type="scientific">Blepharisma stoltei</name>
    <dbReference type="NCBI Taxonomy" id="1481888"/>
    <lineage>
        <taxon>Eukaryota</taxon>
        <taxon>Sar</taxon>
        <taxon>Alveolata</taxon>
        <taxon>Ciliophora</taxon>
        <taxon>Postciliodesmatophora</taxon>
        <taxon>Heterotrichea</taxon>
        <taxon>Heterotrichida</taxon>
        <taxon>Blepharismidae</taxon>
        <taxon>Blepharisma</taxon>
    </lineage>
</organism>
<proteinExistence type="predicted"/>
<evidence type="ECO:0000313" key="1">
    <source>
        <dbReference type="EMBL" id="CAG9320114.1"/>
    </source>
</evidence>
<dbReference type="Proteomes" id="UP001162131">
    <property type="component" value="Unassembled WGS sequence"/>
</dbReference>
<dbReference type="SUPFAM" id="SSF54427">
    <property type="entry name" value="NTF2-like"/>
    <property type="match status" value="1"/>
</dbReference>
<dbReference type="InterPro" id="IPR032710">
    <property type="entry name" value="NTF2-like_dom_sf"/>
</dbReference>
<gene>
    <name evidence="1" type="ORF">BSTOLATCC_MIC25349</name>
</gene>
<comment type="caution">
    <text evidence="1">The sequence shown here is derived from an EMBL/GenBank/DDBJ whole genome shotgun (WGS) entry which is preliminary data.</text>
</comment>
<dbReference type="EMBL" id="CAJZBQ010000024">
    <property type="protein sequence ID" value="CAG9320114.1"/>
    <property type="molecule type" value="Genomic_DNA"/>
</dbReference>
<sequence length="181" mass="21127">MKPTKKAVQEISSKIPYATSIAHYYNPSNNFLKRFAWNILTRYYITQIKGTFLDFDKKSFTNQAKDIYTGAYKALYKGDKTDLNKMMTHPNYECLKYCQKLNTNPPFTIYPEVKSAKLVQAYITSEKGDNISINNFAHITVKMTCEDENGNQITQINVFERRLDSTNKMPWRIAIIEDYNK</sequence>
<protein>
    <recommendedName>
        <fullName evidence="3">Tim44-like domain-containing protein</fullName>
    </recommendedName>
</protein>
<name>A0AAU9JEK3_9CILI</name>
<reference evidence="1" key="1">
    <citation type="submission" date="2021-09" db="EMBL/GenBank/DDBJ databases">
        <authorList>
            <consortium name="AG Swart"/>
            <person name="Singh M."/>
            <person name="Singh A."/>
            <person name="Seah K."/>
            <person name="Emmerich C."/>
        </authorList>
    </citation>
    <scope>NUCLEOTIDE SEQUENCE</scope>
    <source>
        <strain evidence="1">ATCC30299</strain>
    </source>
</reference>
<evidence type="ECO:0008006" key="3">
    <source>
        <dbReference type="Google" id="ProtNLM"/>
    </source>
</evidence>
<keyword evidence="2" id="KW-1185">Reference proteome</keyword>
<evidence type="ECO:0000313" key="2">
    <source>
        <dbReference type="Proteomes" id="UP001162131"/>
    </source>
</evidence>
<dbReference type="AlphaFoldDB" id="A0AAU9JEK3"/>